<dbReference type="Proteomes" id="UP000606974">
    <property type="component" value="Unassembled WGS sequence"/>
</dbReference>
<sequence>MIGKTENETNREKGLAGKEEDDSSEDESNEDYKRQQRGYLRKQVVSNESDTEDSDGASAENDIVANLELHTETAKKPSLHVIRCIATSRLSTLTPSREPHR</sequence>
<dbReference type="EMBL" id="JAACFV010000012">
    <property type="protein sequence ID" value="KAF7512427.1"/>
    <property type="molecule type" value="Genomic_DNA"/>
</dbReference>
<feature type="region of interest" description="Disordered" evidence="1">
    <location>
        <begin position="1"/>
        <end position="59"/>
    </location>
</feature>
<evidence type="ECO:0000313" key="2">
    <source>
        <dbReference type="EMBL" id="KAF7512427.1"/>
    </source>
</evidence>
<evidence type="ECO:0000256" key="1">
    <source>
        <dbReference type="SAM" id="MobiDB-lite"/>
    </source>
</evidence>
<feature type="compositionally biased region" description="Basic and acidic residues" evidence="1">
    <location>
        <begin position="1"/>
        <end position="18"/>
    </location>
</feature>
<keyword evidence="3" id="KW-1185">Reference proteome</keyword>
<proteinExistence type="predicted"/>
<protein>
    <submittedName>
        <fullName evidence="2">Uncharacterized protein</fullName>
    </submittedName>
</protein>
<name>A0A8H7E7S9_9EURO</name>
<feature type="compositionally biased region" description="Acidic residues" evidence="1">
    <location>
        <begin position="19"/>
        <end position="29"/>
    </location>
</feature>
<reference evidence="2" key="1">
    <citation type="submission" date="2020-02" db="EMBL/GenBank/DDBJ databases">
        <authorList>
            <person name="Palmer J.M."/>
        </authorList>
    </citation>
    <scope>NUCLEOTIDE SEQUENCE</scope>
    <source>
        <strain evidence="2">EPUS1.4</strain>
        <tissue evidence="2">Thallus</tissue>
    </source>
</reference>
<accession>A0A8H7E7S9</accession>
<gene>
    <name evidence="2" type="ORF">GJ744_001362</name>
</gene>
<dbReference type="AlphaFoldDB" id="A0A8H7E7S9"/>
<evidence type="ECO:0000313" key="3">
    <source>
        <dbReference type="Proteomes" id="UP000606974"/>
    </source>
</evidence>
<comment type="caution">
    <text evidence="2">The sequence shown here is derived from an EMBL/GenBank/DDBJ whole genome shotgun (WGS) entry which is preliminary data.</text>
</comment>
<organism evidence="2 3">
    <name type="scientific">Endocarpon pusillum</name>
    <dbReference type="NCBI Taxonomy" id="364733"/>
    <lineage>
        <taxon>Eukaryota</taxon>
        <taxon>Fungi</taxon>
        <taxon>Dikarya</taxon>
        <taxon>Ascomycota</taxon>
        <taxon>Pezizomycotina</taxon>
        <taxon>Eurotiomycetes</taxon>
        <taxon>Chaetothyriomycetidae</taxon>
        <taxon>Verrucariales</taxon>
        <taxon>Verrucariaceae</taxon>
        <taxon>Endocarpon</taxon>
    </lineage>
</organism>